<dbReference type="RefSeq" id="WP_377601311.1">
    <property type="nucleotide sequence ID" value="NZ_JBHUME010000005.1"/>
</dbReference>
<dbReference type="InterPro" id="IPR023170">
    <property type="entry name" value="HhH_base_excis_C"/>
</dbReference>
<proteinExistence type="predicted"/>
<dbReference type="Gene3D" id="1.10.1670.10">
    <property type="entry name" value="Helix-hairpin-Helix base-excision DNA repair enzymes (C-terminal)"/>
    <property type="match status" value="1"/>
</dbReference>
<dbReference type="InterPro" id="IPR037046">
    <property type="entry name" value="AlkA_N_sf"/>
</dbReference>
<keyword evidence="8" id="KW-1185">Reference proteome</keyword>
<dbReference type="InterPro" id="IPR051912">
    <property type="entry name" value="Alkylbase_DNA_Glycosylase/TA"/>
</dbReference>
<dbReference type="Gene3D" id="3.30.310.20">
    <property type="entry name" value="DNA-3-methyladenine glycosylase AlkA, N-terminal domain"/>
    <property type="match status" value="1"/>
</dbReference>
<evidence type="ECO:0000313" key="7">
    <source>
        <dbReference type="EMBL" id="MFD2612087.1"/>
    </source>
</evidence>
<evidence type="ECO:0000256" key="5">
    <source>
        <dbReference type="ARBA" id="ARBA00023204"/>
    </source>
</evidence>
<gene>
    <name evidence="7" type="ORF">ACFSUF_06555</name>
</gene>
<dbReference type="SUPFAM" id="SSF48150">
    <property type="entry name" value="DNA-glycosylase"/>
    <property type="match status" value="1"/>
</dbReference>
<feature type="domain" description="HhH-GPD" evidence="6">
    <location>
        <begin position="139"/>
        <end position="304"/>
    </location>
</feature>
<dbReference type="Gene3D" id="1.10.340.30">
    <property type="entry name" value="Hypothetical protein, domain 2"/>
    <property type="match status" value="1"/>
</dbReference>
<dbReference type="CDD" id="cd00056">
    <property type="entry name" value="ENDO3c"/>
    <property type="match status" value="1"/>
</dbReference>
<evidence type="ECO:0000256" key="2">
    <source>
        <dbReference type="ARBA" id="ARBA00012000"/>
    </source>
</evidence>
<dbReference type="Pfam" id="PF00730">
    <property type="entry name" value="HhH-GPD"/>
    <property type="match status" value="1"/>
</dbReference>
<dbReference type="PANTHER" id="PTHR43003">
    <property type="entry name" value="DNA-3-METHYLADENINE GLYCOSYLASE"/>
    <property type="match status" value="1"/>
</dbReference>
<keyword evidence="4" id="KW-0378">Hydrolase</keyword>
<sequence>MSRPDMPVFSFELPVSSDFRFDSCLQYMARSDKECLYKIADGEVRRLLRLGTREVLVAIRSRSDYELGVTVLHGGPLSEREQKELRDYLRCWFDIDRDLVPFYALAQNNGLFGEVVRSFYGLRIVGIPDLFEAVCWAVLGQQVNLSFAYTLKERLTTAYGSSFMWEGTLYRMFPTPQQLLAASREELGGLQLTRMKAAAIMEVAGRMAAGDLSRDSLLAMGDFHVMEKTLLNIKGIGPWTANYVLMRCLGDPGAFPVGDAGLLNAVKQLLNMEKKPTESQLRELFSGWKGWEAYLTFYLWRTLA</sequence>
<organism evidence="7 8">
    <name type="scientific">Paenibacillus gansuensis</name>
    <dbReference type="NCBI Taxonomy" id="306542"/>
    <lineage>
        <taxon>Bacteria</taxon>
        <taxon>Bacillati</taxon>
        <taxon>Bacillota</taxon>
        <taxon>Bacilli</taxon>
        <taxon>Bacillales</taxon>
        <taxon>Paenibacillaceae</taxon>
        <taxon>Paenibacillus</taxon>
    </lineage>
</organism>
<accession>A0ABW5PD48</accession>
<name>A0ABW5PD48_9BACL</name>
<dbReference type="EC" id="3.2.2.21" evidence="2"/>
<protein>
    <recommendedName>
        <fullName evidence="2">DNA-3-methyladenine glycosylase II</fullName>
        <ecNumber evidence="2">3.2.2.21</ecNumber>
    </recommendedName>
</protein>
<keyword evidence="3" id="KW-0227">DNA damage</keyword>
<dbReference type="InterPro" id="IPR011257">
    <property type="entry name" value="DNA_glycosylase"/>
</dbReference>
<evidence type="ECO:0000259" key="6">
    <source>
        <dbReference type="SMART" id="SM00478"/>
    </source>
</evidence>
<comment type="caution">
    <text evidence="7">The sequence shown here is derived from an EMBL/GenBank/DDBJ whole genome shotgun (WGS) entry which is preliminary data.</text>
</comment>
<dbReference type="Pfam" id="PF07934">
    <property type="entry name" value="OGG_N"/>
    <property type="match status" value="1"/>
</dbReference>
<dbReference type="Proteomes" id="UP001597541">
    <property type="component" value="Unassembled WGS sequence"/>
</dbReference>
<dbReference type="PANTHER" id="PTHR43003:SF12">
    <property type="entry name" value="DNA-3-METHYLADENINE GLYCOSYLASE"/>
    <property type="match status" value="1"/>
</dbReference>
<evidence type="ECO:0000256" key="3">
    <source>
        <dbReference type="ARBA" id="ARBA00022763"/>
    </source>
</evidence>
<evidence type="ECO:0000256" key="1">
    <source>
        <dbReference type="ARBA" id="ARBA00000086"/>
    </source>
</evidence>
<dbReference type="InterPro" id="IPR003265">
    <property type="entry name" value="HhH-GPD_domain"/>
</dbReference>
<reference evidence="8" key="1">
    <citation type="journal article" date="2019" name="Int. J. Syst. Evol. Microbiol.">
        <title>The Global Catalogue of Microorganisms (GCM) 10K type strain sequencing project: providing services to taxonomists for standard genome sequencing and annotation.</title>
        <authorList>
            <consortium name="The Broad Institute Genomics Platform"/>
            <consortium name="The Broad Institute Genome Sequencing Center for Infectious Disease"/>
            <person name="Wu L."/>
            <person name="Ma J."/>
        </authorList>
    </citation>
    <scope>NUCLEOTIDE SEQUENCE [LARGE SCALE GENOMIC DNA]</scope>
    <source>
        <strain evidence="8">KCTC 3950</strain>
    </source>
</reference>
<comment type="catalytic activity">
    <reaction evidence="1">
        <text>Hydrolysis of alkylated DNA, releasing 3-methyladenine, 3-methylguanine, 7-methylguanine and 7-methyladenine.</text>
        <dbReference type="EC" id="3.2.2.21"/>
    </reaction>
</comment>
<evidence type="ECO:0000256" key="4">
    <source>
        <dbReference type="ARBA" id="ARBA00022801"/>
    </source>
</evidence>
<dbReference type="EMBL" id="JBHUME010000005">
    <property type="protein sequence ID" value="MFD2612087.1"/>
    <property type="molecule type" value="Genomic_DNA"/>
</dbReference>
<keyword evidence="5" id="KW-0234">DNA repair</keyword>
<dbReference type="SMART" id="SM00478">
    <property type="entry name" value="ENDO3c"/>
    <property type="match status" value="1"/>
</dbReference>
<dbReference type="InterPro" id="IPR012904">
    <property type="entry name" value="OGG_N"/>
</dbReference>
<evidence type="ECO:0000313" key="8">
    <source>
        <dbReference type="Proteomes" id="UP001597541"/>
    </source>
</evidence>